<organism evidence="5 6">
    <name type="scientific">Ambispora leptoticha</name>
    <dbReference type="NCBI Taxonomy" id="144679"/>
    <lineage>
        <taxon>Eukaryota</taxon>
        <taxon>Fungi</taxon>
        <taxon>Fungi incertae sedis</taxon>
        <taxon>Mucoromycota</taxon>
        <taxon>Glomeromycotina</taxon>
        <taxon>Glomeromycetes</taxon>
        <taxon>Archaeosporales</taxon>
        <taxon>Ambisporaceae</taxon>
        <taxon>Ambispora</taxon>
    </lineage>
</organism>
<dbReference type="Pfam" id="PF01648">
    <property type="entry name" value="ACPS"/>
    <property type="match status" value="1"/>
</dbReference>
<dbReference type="Proteomes" id="UP000789508">
    <property type="component" value="Unassembled WGS sequence"/>
</dbReference>
<dbReference type="PANTHER" id="PTHR12215">
    <property type="entry name" value="PHOSPHOPANTETHEINE TRANSFERASE"/>
    <property type="match status" value="1"/>
</dbReference>
<feature type="domain" description="4'-phosphopantetheinyl transferase N-terminal" evidence="4">
    <location>
        <begin position="23"/>
        <end position="115"/>
    </location>
</feature>
<accession>A0A9N8VEW9</accession>
<dbReference type="AlphaFoldDB" id="A0A9N8VEW9"/>
<dbReference type="InterPro" id="IPR050559">
    <property type="entry name" value="P-Pant_transferase_sf"/>
</dbReference>
<keyword evidence="6" id="KW-1185">Reference proteome</keyword>
<evidence type="ECO:0000313" key="6">
    <source>
        <dbReference type="Proteomes" id="UP000789508"/>
    </source>
</evidence>
<dbReference type="GO" id="GO:0000287">
    <property type="term" value="F:magnesium ion binding"/>
    <property type="evidence" value="ECO:0007669"/>
    <property type="project" value="InterPro"/>
</dbReference>
<evidence type="ECO:0000259" key="4">
    <source>
        <dbReference type="Pfam" id="PF22624"/>
    </source>
</evidence>
<dbReference type="EMBL" id="CAJVPS010000092">
    <property type="protein sequence ID" value="CAG8450712.1"/>
    <property type="molecule type" value="Genomic_DNA"/>
</dbReference>
<evidence type="ECO:0000313" key="5">
    <source>
        <dbReference type="EMBL" id="CAG8450712.1"/>
    </source>
</evidence>
<evidence type="ECO:0000256" key="1">
    <source>
        <dbReference type="ARBA" id="ARBA00013172"/>
    </source>
</evidence>
<dbReference type="GO" id="GO:0005829">
    <property type="term" value="C:cytosol"/>
    <property type="evidence" value="ECO:0007669"/>
    <property type="project" value="TreeGrafter"/>
</dbReference>
<evidence type="ECO:0000259" key="3">
    <source>
        <dbReference type="Pfam" id="PF01648"/>
    </source>
</evidence>
<dbReference type="GO" id="GO:0008897">
    <property type="term" value="F:holo-[acyl-carrier-protein] synthase activity"/>
    <property type="evidence" value="ECO:0007669"/>
    <property type="project" value="UniProtKB-EC"/>
</dbReference>
<feature type="domain" description="4'-phosphopantetheinyl transferase" evidence="3">
    <location>
        <begin position="129"/>
        <end position="192"/>
    </location>
</feature>
<dbReference type="OrthoDB" id="26719at2759"/>
<keyword evidence="2" id="KW-0808">Transferase</keyword>
<dbReference type="InterPro" id="IPR055066">
    <property type="entry name" value="AASDHPPT_N"/>
</dbReference>
<protein>
    <recommendedName>
        <fullName evidence="1">holo-[acyl-carrier-protein] synthase</fullName>
        <ecNumber evidence="1">2.7.8.7</ecNumber>
    </recommendedName>
</protein>
<reference evidence="5" key="1">
    <citation type="submission" date="2021-06" db="EMBL/GenBank/DDBJ databases">
        <authorList>
            <person name="Kallberg Y."/>
            <person name="Tangrot J."/>
            <person name="Rosling A."/>
        </authorList>
    </citation>
    <scope>NUCLEOTIDE SEQUENCE</scope>
    <source>
        <strain evidence="5">FL130A</strain>
    </source>
</reference>
<comment type="caution">
    <text evidence="5">The sequence shown here is derived from an EMBL/GenBank/DDBJ whole genome shotgun (WGS) entry which is preliminary data.</text>
</comment>
<sequence>MPIIAKENQDTKITARWAVNVTDWQPTEEQYTHALNSIQTEERERILRRRLKQDQKLSLSGRLLLRWLFHSVYQVDWEVTRFGRSKNERPILISPEVSKIDFNISHHGDWAVLASIGNFEDRRQNLNVIGVDVMKIETPDEPISQYLRIFREQFSEYEWCTINSPNISEQEKLQRFYRYWCLKESYIKAIGSIKTKTQLYVINEPCPEWKFEESYLDRNHCVAIAYYKNKGDDDANVKHTIVDDLDRTLPFKILDVNHILQYAKEIKG</sequence>
<dbReference type="InterPro" id="IPR037143">
    <property type="entry name" value="4-PPantetheinyl_Trfase_dom_sf"/>
</dbReference>
<dbReference type="GO" id="GO:0019878">
    <property type="term" value="P:lysine biosynthetic process via aminoadipic acid"/>
    <property type="evidence" value="ECO:0007669"/>
    <property type="project" value="TreeGrafter"/>
</dbReference>
<dbReference type="EC" id="2.7.8.7" evidence="1"/>
<dbReference type="Pfam" id="PF22624">
    <property type="entry name" value="AASDHPPT_N"/>
    <property type="match status" value="1"/>
</dbReference>
<evidence type="ECO:0000256" key="2">
    <source>
        <dbReference type="ARBA" id="ARBA00022679"/>
    </source>
</evidence>
<dbReference type="SUPFAM" id="SSF56214">
    <property type="entry name" value="4'-phosphopantetheinyl transferase"/>
    <property type="match status" value="2"/>
</dbReference>
<proteinExistence type="predicted"/>
<dbReference type="InterPro" id="IPR008278">
    <property type="entry name" value="4-PPantetheinyl_Trfase_dom"/>
</dbReference>
<gene>
    <name evidence="5" type="ORF">ALEPTO_LOCUS988</name>
</gene>
<dbReference type="PANTHER" id="PTHR12215:SF10">
    <property type="entry name" value="L-AMINOADIPATE-SEMIALDEHYDE DEHYDROGENASE-PHOSPHOPANTETHEINYL TRANSFERASE"/>
    <property type="match status" value="1"/>
</dbReference>
<dbReference type="Gene3D" id="3.90.470.20">
    <property type="entry name" value="4'-phosphopantetheinyl transferase domain"/>
    <property type="match status" value="1"/>
</dbReference>
<name>A0A9N8VEW9_9GLOM</name>